<feature type="region of interest" description="Disordered" evidence="1">
    <location>
        <begin position="43"/>
        <end position="71"/>
    </location>
</feature>
<accession>A0A0F9P942</accession>
<proteinExistence type="predicted"/>
<gene>
    <name evidence="2" type="ORF">LCGC14_0872880</name>
</gene>
<comment type="caution">
    <text evidence="2">The sequence shown here is derived from an EMBL/GenBank/DDBJ whole genome shotgun (WGS) entry which is preliminary data.</text>
</comment>
<organism evidence="2">
    <name type="scientific">marine sediment metagenome</name>
    <dbReference type="NCBI Taxonomy" id="412755"/>
    <lineage>
        <taxon>unclassified sequences</taxon>
        <taxon>metagenomes</taxon>
        <taxon>ecological metagenomes</taxon>
    </lineage>
</organism>
<evidence type="ECO:0000313" key="2">
    <source>
        <dbReference type="EMBL" id="KKN26624.1"/>
    </source>
</evidence>
<evidence type="ECO:0000256" key="1">
    <source>
        <dbReference type="SAM" id="MobiDB-lite"/>
    </source>
</evidence>
<dbReference type="EMBL" id="LAZR01002705">
    <property type="protein sequence ID" value="KKN26624.1"/>
    <property type="molecule type" value="Genomic_DNA"/>
</dbReference>
<protein>
    <submittedName>
        <fullName evidence="2">Uncharacterized protein</fullName>
    </submittedName>
</protein>
<sequence length="71" mass="8302">MLPRISPPRLKDLEWGIMQAWLIPYLWMPGGYHSIERGIRGLQKRHGGQRRQYGPKPYREMPSWLTAPASS</sequence>
<dbReference type="AlphaFoldDB" id="A0A0F9P942"/>
<reference evidence="2" key="1">
    <citation type="journal article" date="2015" name="Nature">
        <title>Complex archaea that bridge the gap between prokaryotes and eukaryotes.</title>
        <authorList>
            <person name="Spang A."/>
            <person name="Saw J.H."/>
            <person name="Jorgensen S.L."/>
            <person name="Zaremba-Niedzwiedzka K."/>
            <person name="Martijn J."/>
            <person name="Lind A.E."/>
            <person name="van Eijk R."/>
            <person name="Schleper C."/>
            <person name="Guy L."/>
            <person name="Ettema T.J."/>
        </authorList>
    </citation>
    <scope>NUCLEOTIDE SEQUENCE</scope>
</reference>
<name>A0A0F9P942_9ZZZZ</name>